<keyword evidence="1" id="KW-1133">Transmembrane helix</keyword>
<gene>
    <name evidence="3" type="ORF">OB919_01055</name>
</gene>
<feature type="domain" description="J" evidence="2">
    <location>
        <begin position="149"/>
        <end position="202"/>
    </location>
</feature>
<dbReference type="InterPro" id="IPR050817">
    <property type="entry name" value="DjlA_DnaK_co-chaperone"/>
</dbReference>
<keyword evidence="1" id="KW-0812">Transmembrane</keyword>
<dbReference type="PROSITE" id="PS50076">
    <property type="entry name" value="DNAJ_2"/>
    <property type="match status" value="1"/>
</dbReference>
<protein>
    <submittedName>
        <fullName evidence="3">J domain-containing protein</fullName>
    </submittedName>
</protein>
<reference evidence="3 4" key="1">
    <citation type="submission" date="2022-09" db="EMBL/GenBank/DDBJ databases">
        <title>Enrichment on poylsaccharides allowed isolation of novel metabolic and taxonomic groups of Haloarchaea.</title>
        <authorList>
            <person name="Sorokin D.Y."/>
            <person name="Elcheninov A.G."/>
            <person name="Khizhniak T.V."/>
            <person name="Kolganova T.V."/>
            <person name="Kublanov I.V."/>
        </authorList>
    </citation>
    <scope>NUCLEOTIDE SEQUENCE [LARGE SCALE GENOMIC DNA]</scope>
    <source>
        <strain evidence="3 4">AArc-curdl1</strain>
    </source>
</reference>
<sequence length="202" mass="22486">MPASVLEAIPPAVLAGLALGGVFSCLAAAIFTVGERWFPTQSGPTRETSGYSSERRRQGEIRSYLQEIGERYIEGYSLGGTRVAFYLPARDVAVTFDAQDFFHLQQTTDTYVILAEHEMPGVHLGHRLPFEVPKQVHTGPADVQKRLTQAYRALDVPKTADATEIKTAYRERVKQVHPDHGGDRDSFREVQKAYATVKEHAE</sequence>
<proteinExistence type="predicted"/>
<dbReference type="Proteomes" id="UP001321047">
    <property type="component" value="Unassembled WGS sequence"/>
</dbReference>
<dbReference type="InterPro" id="IPR001623">
    <property type="entry name" value="DnaJ_domain"/>
</dbReference>
<dbReference type="CDD" id="cd06257">
    <property type="entry name" value="DnaJ"/>
    <property type="match status" value="1"/>
</dbReference>
<evidence type="ECO:0000313" key="4">
    <source>
        <dbReference type="Proteomes" id="UP001321047"/>
    </source>
</evidence>
<dbReference type="EMBL" id="JAOPJZ010000001">
    <property type="protein sequence ID" value="MCU4750579.1"/>
    <property type="molecule type" value="Genomic_DNA"/>
</dbReference>
<dbReference type="RefSeq" id="WP_342805499.1">
    <property type="nucleotide sequence ID" value="NZ_JAOPJZ010000001.1"/>
</dbReference>
<dbReference type="Pfam" id="PF00226">
    <property type="entry name" value="DnaJ"/>
    <property type="match status" value="1"/>
</dbReference>
<dbReference type="SMART" id="SM00271">
    <property type="entry name" value="DnaJ"/>
    <property type="match status" value="1"/>
</dbReference>
<accession>A0AAP3E5N1</accession>
<keyword evidence="1" id="KW-0472">Membrane</keyword>
<dbReference type="AlphaFoldDB" id="A0AAP3E5N1"/>
<dbReference type="InterPro" id="IPR036869">
    <property type="entry name" value="J_dom_sf"/>
</dbReference>
<dbReference type="PANTHER" id="PTHR24074">
    <property type="entry name" value="CO-CHAPERONE PROTEIN DJLA"/>
    <property type="match status" value="1"/>
</dbReference>
<evidence type="ECO:0000313" key="3">
    <source>
        <dbReference type="EMBL" id="MCU4750579.1"/>
    </source>
</evidence>
<dbReference type="Gene3D" id="1.10.287.110">
    <property type="entry name" value="DnaJ domain"/>
    <property type="match status" value="1"/>
</dbReference>
<comment type="caution">
    <text evidence="3">The sequence shown here is derived from an EMBL/GenBank/DDBJ whole genome shotgun (WGS) entry which is preliminary data.</text>
</comment>
<feature type="transmembrane region" description="Helical" evidence="1">
    <location>
        <begin position="12"/>
        <end position="33"/>
    </location>
</feature>
<evidence type="ECO:0000259" key="2">
    <source>
        <dbReference type="PROSITE" id="PS50076"/>
    </source>
</evidence>
<name>A0AAP3E5N1_9EURY</name>
<dbReference type="SUPFAM" id="SSF46565">
    <property type="entry name" value="Chaperone J-domain"/>
    <property type="match status" value="1"/>
</dbReference>
<organism evidence="3 4">
    <name type="scientific">Natronosalvus hydrolyticus</name>
    <dbReference type="NCBI Taxonomy" id="2979988"/>
    <lineage>
        <taxon>Archaea</taxon>
        <taxon>Methanobacteriati</taxon>
        <taxon>Methanobacteriota</taxon>
        <taxon>Stenosarchaea group</taxon>
        <taxon>Halobacteria</taxon>
        <taxon>Halobacteriales</taxon>
        <taxon>Natrialbaceae</taxon>
        <taxon>Natronosalvus</taxon>
    </lineage>
</organism>
<keyword evidence="4" id="KW-1185">Reference proteome</keyword>
<evidence type="ECO:0000256" key="1">
    <source>
        <dbReference type="SAM" id="Phobius"/>
    </source>
</evidence>